<keyword evidence="2" id="KW-0732">Signal</keyword>
<evidence type="ECO:0008006" key="5">
    <source>
        <dbReference type="Google" id="ProtNLM"/>
    </source>
</evidence>
<dbReference type="Proteomes" id="UP000246740">
    <property type="component" value="Unassembled WGS sequence"/>
</dbReference>
<dbReference type="EMBL" id="KZ819195">
    <property type="protein sequence ID" value="PWY99519.1"/>
    <property type="molecule type" value="Genomic_DNA"/>
</dbReference>
<feature type="region of interest" description="Disordered" evidence="1">
    <location>
        <begin position="34"/>
        <end position="57"/>
    </location>
</feature>
<feature type="compositionally biased region" description="Polar residues" evidence="1">
    <location>
        <begin position="36"/>
        <end position="51"/>
    </location>
</feature>
<gene>
    <name evidence="3" type="ORF">BCV70DRAFT_120028</name>
</gene>
<accession>A0A317XNS7</accession>
<reference evidence="3 4" key="1">
    <citation type="journal article" date="2018" name="Mol. Biol. Evol.">
        <title>Broad Genomic Sampling Reveals a Smut Pathogenic Ancestry of the Fungal Clade Ustilaginomycotina.</title>
        <authorList>
            <person name="Kijpornyongpan T."/>
            <person name="Mondo S.J."/>
            <person name="Barry K."/>
            <person name="Sandor L."/>
            <person name="Lee J."/>
            <person name="Lipzen A."/>
            <person name="Pangilinan J."/>
            <person name="LaButti K."/>
            <person name="Hainaut M."/>
            <person name="Henrissat B."/>
            <person name="Grigoriev I.V."/>
            <person name="Spatafora J.W."/>
            <person name="Aime M.C."/>
        </authorList>
    </citation>
    <scope>NUCLEOTIDE SEQUENCE [LARGE SCALE GENOMIC DNA]</scope>
    <source>
        <strain evidence="3 4">MCA 3645</strain>
    </source>
</reference>
<protein>
    <recommendedName>
        <fullName evidence="5">Secreted protein</fullName>
    </recommendedName>
</protein>
<proteinExistence type="predicted"/>
<evidence type="ECO:0000313" key="3">
    <source>
        <dbReference type="EMBL" id="PWY99519.1"/>
    </source>
</evidence>
<evidence type="ECO:0000256" key="2">
    <source>
        <dbReference type="SAM" id="SignalP"/>
    </source>
</evidence>
<sequence>MRESWWMLAAVGAVFVKCFWRPVTVLDDGRADFTTPMMTSTEGREGSQSSGGVRARKECAQGPGAELEEVEGRSRVCCPAVSCSAHRMGGVYGRTD</sequence>
<organism evidence="3 4">
    <name type="scientific">Testicularia cyperi</name>
    <dbReference type="NCBI Taxonomy" id="1882483"/>
    <lineage>
        <taxon>Eukaryota</taxon>
        <taxon>Fungi</taxon>
        <taxon>Dikarya</taxon>
        <taxon>Basidiomycota</taxon>
        <taxon>Ustilaginomycotina</taxon>
        <taxon>Ustilaginomycetes</taxon>
        <taxon>Ustilaginales</taxon>
        <taxon>Anthracoideaceae</taxon>
        <taxon>Testicularia</taxon>
    </lineage>
</organism>
<name>A0A317XNS7_9BASI</name>
<evidence type="ECO:0000313" key="4">
    <source>
        <dbReference type="Proteomes" id="UP000246740"/>
    </source>
</evidence>
<feature type="chain" id="PRO_5016338852" description="Secreted protein" evidence="2">
    <location>
        <begin position="26"/>
        <end position="96"/>
    </location>
</feature>
<dbReference type="InParanoid" id="A0A317XNS7"/>
<evidence type="ECO:0000256" key="1">
    <source>
        <dbReference type="SAM" id="MobiDB-lite"/>
    </source>
</evidence>
<feature type="signal peptide" evidence="2">
    <location>
        <begin position="1"/>
        <end position="25"/>
    </location>
</feature>
<keyword evidence="4" id="KW-1185">Reference proteome</keyword>
<dbReference type="AlphaFoldDB" id="A0A317XNS7"/>